<reference evidence="1" key="1">
    <citation type="submission" date="2025-08" db="UniProtKB">
        <authorList>
            <consortium name="Ensembl"/>
        </authorList>
    </citation>
    <scope>IDENTIFICATION</scope>
</reference>
<proteinExistence type="predicted"/>
<dbReference type="Proteomes" id="UP000233080">
    <property type="component" value="Unassembled WGS sequence"/>
</dbReference>
<organism evidence="1 2">
    <name type="scientific">Colobus angolensis palliatus</name>
    <name type="common">Peters' Angolan colobus</name>
    <dbReference type="NCBI Taxonomy" id="336983"/>
    <lineage>
        <taxon>Eukaryota</taxon>
        <taxon>Metazoa</taxon>
        <taxon>Chordata</taxon>
        <taxon>Craniata</taxon>
        <taxon>Vertebrata</taxon>
        <taxon>Euteleostomi</taxon>
        <taxon>Mammalia</taxon>
        <taxon>Eutheria</taxon>
        <taxon>Euarchontoglires</taxon>
        <taxon>Primates</taxon>
        <taxon>Haplorrhini</taxon>
        <taxon>Catarrhini</taxon>
        <taxon>Cercopithecidae</taxon>
        <taxon>Colobinae</taxon>
        <taxon>Colobus</taxon>
    </lineage>
</organism>
<evidence type="ECO:0000313" key="1">
    <source>
        <dbReference type="Ensembl" id="ENSCANP00000020389.1"/>
    </source>
</evidence>
<dbReference type="Ensembl" id="ENSCANT00000043358.1">
    <property type="protein sequence ID" value="ENSCANP00000020389.1"/>
    <property type="gene ID" value="ENSCANG00000033519.1"/>
</dbReference>
<dbReference type="AlphaFoldDB" id="A0A2K5IUK3"/>
<dbReference type="InterPro" id="IPR036918">
    <property type="entry name" value="Pyrv_Knase_C_sf"/>
</dbReference>
<accession>A0A2K5IUK3</accession>
<sequence length="60" mass="6819">MSKPHREAGTAFIQTQQLHHMCCLDIHTPPIMAWNTGIICTNIPRGDHQEHAHSHGNFCF</sequence>
<protein>
    <submittedName>
        <fullName evidence="1">Uncharacterized protein</fullName>
    </submittedName>
</protein>
<dbReference type="Gene3D" id="3.40.1380.20">
    <property type="entry name" value="Pyruvate kinase, C-terminal domain"/>
    <property type="match status" value="1"/>
</dbReference>
<evidence type="ECO:0000313" key="2">
    <source>
        <dbReference type="Proteomes" id="UP000233080"/>
    </source>
</evidence>
<keyword evidence="2" id="KW-1185">Reference proteome</keyword>
<reference evidence="1" key="2">
    <citation type="submission" date="2025-09" db="UniProtKB">
        <authorList>
            <consortium name="Ensembl"/>
        </authorList>
    </citation>
    <scope>IDENTIFICATION</scope>
</reference>
<name>A0A2K5IUK3_COLAP</name>